<sequence>MKKFLKIFKKDKNSKKNISKAFESSFSNKKFFDLYDLGKTLGSGSQSTIKEAVRKSDNEKFAVKIIARNTFAGREETVKNELEKLLKAKLSHSHVINVIEIFDDGDNLYLVLQLAVGGELFEKIIQTETFTEKDAAKIIKQLLEAVDYLHQKDIFLIKITPENLIFKNSEVDSPILITDIGLCKVLSGDARKVSCGNQNYSAPEILADAEHTTAIDVWSVGVIMYILLSGYTPFSSNEKVEISQAILESRYDFSEQHWQSISLQAKELVKSLLEVDPKKRITTKVALAHDWLKIDSTTDLLPNAKNFFDAKKTFQDAVKSVTVANTFKSVGAKGNLADNKDILPTTLVPSHYVVDITPNFSAPFNFNGVVTIYLKVKETTSTVICNAKEVDVTSASIVIKDSPRKEDATDIKHDEKNEQVSLQFKEALVAGSDVVLTLKFSGTHNDQLVGFFRSPFQLGGHHILVTQFQPCCARMAFPCWDEPALKATFDVVLRVPKGFTALSNMNALESKEEENLSVVTFATTPLMSVYLLIFAAGELDYIEATANPKIPADSPPVTVRVYVSKYENVNHGAFSLELSVRSFGNLVTMEWWDDLWLNEGFATFIASLALEKFFPTWNAWNMFLTNEYSFALQLDSLLSSHPIHANVNNANEVNSIFDAITYDKASALIRMLNFALGTETFMKGIRSYLKKFIYANAKVEDLWEHLSQASGKNVSAMAHKWVYKTGYPVISIISESYDEDKKELTLELKQTRYFKNGELTDASNTIWEIPLSLITHERKDFDFTMTKANESITFSYNKGPESFFKLNHQCRGFFRVDLDIENITTLAKKNLEVSDRIGIISDCFAMAACGSTKLSDALNVVIGFKKEENVMVLREIYNQLSTLESVSYNNVTHVNALNKLMGEIFSPKVETLGWEYSDQDDNDTIVRRTLSITSCGISGVKSVVEEYLRRIKLFLSGDEKILHPNLVPTGLVMFLRHSTSPQNDFEKIFSLAKSSKSEEITIGCYRALGAINSEETLTKFFNEQILDVQQVSASQLTTVLLGITNYSPISNVSKPLLWKWLVKNWDTLYSRFINTPGAFATVVKICVRTLVGEESETLIKSWLKGDGLTDDLKLKRLEEIKLAQPDFDQSLEQVTCATSAIKKYNEDLNAWAALEISKNELREVLCSDVKPTHYVVDITPNFESFIFNGVVDIHLTINENLKEITCNANELDIQAASIIIIDFDPQKNLTQVATKIDYDKQFERVTFTFNDTISKGAKAILNLKFTGKHNDNMVGFYRSGFKKDNQQKWLLVTQFEACDCRRAFPCWDEPSLKATFDVILRVPRNMTALSNMNVIETFEENDLIVSKYAKTPIMSTYLVAFAVGELDFIEATANPQKPADAKPITVRVYTNKGESEMGRFSLEVAARTLEYFSEYFDCAYPLSKMDMISVPDFSAGAMENWGLVTYRSVILLCDEKTTSAIKQQIAYVVCHELAHQWFGNLVTMEWWDALWLNEGFATFVGWLAVDHLFPEWDIWTSFLNAETFEALELDSLRSSHPIEVTVNSPSEISQIFDAISYSKGASIIQMLSWSIGQEVFTNGVRSYLKEFSYSNAKTNDLWRHLLLASGKDVELMMENWTRKMGYPVINVISETYDEEKKEMTLHLKQNRFLSSGEEDLSEQTVWWIPLGLVTDADPDNPLDHIMTSAEQTITFAYKKTATSYWKLNYKCRSFYRVNLSFENLDLLSKSPLSIADRVGVVGDAFSMAKAGFASTSSALKLVENYTNEDEYVALTQIASNLNAVLYSWYNESSNVQSAVNALRRSIFSKKVAKVGWEYPAGEGQIASLKRTLILSAAAKAGDHSIVQEFRARIKKVLTGDQDALNFNLISPGFSIFMRTSTNPEEDFDLIFNYFKTSTVEELRLAALSSIGSTNSADILKKFLYTTALDVQVIRPQDLIYVTRGFLQNSPIPEQVRPLTWKWMIDKWDLIHERYADIMGLFGVIVQSCVSYSVGDDFAEEVQNWYTGALLSTSEEKEKRALQVAPVISSFKQSLERVYSNTKWVKASRSNILEWAQLHKSDSIVNENLREVLSDIATPTHYVVDLTPNFDTFKYKGKVTISIDLKKNTKTLTFHAIDIELISAQLINGDNLESSTNFKYDTKLQTVTVEFLNEVTVGKGYKLKLEFIGHHSDKLAGFYRSSTTVDGVKKWMLSSQHESADCRRSFPCFDEPDLFVALKATFDIILRVSKGLTALSNTAVKKQYDENDLAVFEFSTTPVISTYLVAFAVGEFHYLEAVATPKKPDNAKPITVRVYTSIYENIEQGHFSLAVAVKTLEFFSEYFDIAYPLNKLDMLGAFDFSMGGMENWGLICYRNSALLFDEINGSSSNKQNITSIVSHEIAHQWFGNLVTPKWWNDLWLKEGFANFACIFMDYLHPEWDIWTATYQFDTMDALKLDSLQSSHPIEAIVNNPLECGTIFDVISYDKGYGVLRMLHGFLGEEVFKSGIRSYLKEFSYSNAETSDLWNHMSKASGKDVAFIMSNWTKKMGYPVVTIESEFYDEEKKEMTLTLRQNQYFSTGAVEVLSPVWCIPIGIFTNTHPKPFDLIFTKEVEIFTFPYENTATSFYKLNYKSQGFFRVNIKQEPLMKISKLVASGDAELSVLDRVGLLSDSFAMGVSGYASILSALDVIKNFKNEKNPIVIEEMVNELDLLKGFWYNSSPATINGFDVLKRSILLPRFHELGWDFNKDESDLVKLNRALVIDGLAKVGEISVVEELKTRFTLYIAGDQSALPANLIAPAFSAVLRNATDSSEFDTLVKLYPLGDNEKKRHILTSLPYTNQVELLRKLLNELIFDENFCRSVYMYQAFFNITKSPAPFARDALFEMFQRKFEELNNKLSSSSSVNLRNKTFAMCLESSVGSEFLSKLQNWYQVDLEKSDSLKQLKKDIETIYLQATETVKYTSALVERENSAVENWVKKNLNDIKNSTSSSEIREVLPLAVVPSHYVVDLTANFDTFRFIGNVLINLTIKEETSRISCNAVDLKIFNAQVTINDTTTLKAEHIIQHKSSGTVTFTFKEKLPKGKASMVINFEGTHSDSMSGFYRSGFMKDGEKKWMLVSQHEACDCRKSFPCWDEPALKATFDVILRVPKGFTALSNTNVIEEFEENNLTVSKFATTPVMSTYLVAFVVGELDYVETTSKPLSPPGSKPIVVRVYTNKGESAGGVFAAGVAEKTLEFFSEYFDIAYPLPKLDMVAVPDFAAGAMENWGLVTYRTVALLYDEKKSSQIAKQRCAYIVGHELAHQWFGNLVTMKWWNDLWLNEGFATFVGWLAVDHIFPEWDIWTQFADSVTNTALNMDSLRSSHPIEVSVNKPSEILQIFDAISYMKGASVIRMLYWALGETVFKSGVRTYLREFSYSNADTSDLWRHLSVSSGKDVAELMNSWTSKIGFPMLTVLAQNYDAERKEMTLELKQGRYLSSGDWSEAEENDVHSTVWWIPLGIITSTNSEPGDLLLTTKKGSVTFPYEETENSFWKINFKTRGFYRVKLEVPYLEKLSKNINQLCLTDKCGLVADAFSAASSGQGSTVACLELIKSLKNENEHIILSTMLVNLGNVISIWDNENPAVKEKLNSLKKLLVTSKVNEVGWEFPENENQQTSFKRTLVLSAAGKAGDQSVIKEFQSRFKKFIEGDESALHPSIQGPAFSVVLRNAEGREEFDSLLKILKETSSQEKKLSILTALGATKSIELAKFILSDVLLNLDYVRTQDVYMGVAGLSRDSPISTLVKPLLWKWLTENYDLIVERFRDTMSLFGHIISFCISGQRTFNFINEVEKWSLGEDCLTEADRKKRLNGLATVDGKLKQTLEQMKVETKWLEKDRRVVEDWLLSQNF</sequence>
<dbReference type="GO" id="GO:0004672">
    <property type="term" value="F:protein kinase activity"/>
    <property type="evidence" value="ECO:0007669"/>
    <property type="project" value="InterPro"/>
</dbReference>
<dbReference type="GO" id="GO:0016020">
    <property type="term" value="C:membrane"/>
    <property type="evidence" value="ECO:0007669"/>
    <property type="project" value="TreeGrafter"/>
</dbReference>
<name>A0AAD5U0K6_9FUNG</name>
<keyword evidence="3" id="KW-0645">Protease</keyword>
<dbReference type="GO" id="GO:0005524">
    <property type="term" value="F:ATP binding"/>
    <property type="evidence" value="ECO:0007669"/>
    <property type="project" value="UniProtKB-KW"/>
</dbReference>
<dbReference type="InterPro" id="IPR014782">
    <property type="entry name" value="Peptidase_M1_dom"/>
</dbReference>
<dbReference type="InterPro" id="IPR001930">
    <property type="entry name" value="Peptidase_M1"/>
</dbReference>
<dbReference type="InterPro" id="IPR011009">
    <property type="entry name" value="Kinase-like_dom_sf"/>
</dbReference>
<feature type="site" description="Transition state stabilizer" evidence="12">
    <location>
        <position position="3358"/>
    </location>
</feature>
<evidence type="ECO:0000256" key="9">
    <source>
        <dbReference type="ARBA" id="ARBA00023049"/>
    </source>
</evidence>
<dbReference type="GO" id="GO:0005737">
    <property type="term" value="C:cytoplasm"/>
    <property type="evidence" value="ECO:0007669"/>
    <property type="project" value="TreeGrafter"/>
</dbReference>
<evidence type="ECO:0000256" key="3">
    <source>
        <dbReference type="ARBA" id="ARBA00022670"/>
    </source>
</evidence>
<dbReference type="InterPro" id="IPR024571">
    <property type="entry name" value="ERAP1-like_C_dom"/>
</dbReference>
<evidence type="ECO:0000256" key="12">
    <source>
        <dbReference type="PIRSR" id="PIRSR634016-4"/>
    </source>
</evidence>
<evidence type="ECO:0000256" key="7">
    <source>
        <dbReference type="ARBA" id="ARBA00022833"/>
    </source>
</evidence>
<dbReference type="GO" id="GO:0005615">
    <property type="term" value="C:extracellular space"/>
    <property type="evidence" value="ECO:0007669"/>
    <property type="project" value="TreeGrafter"/>
</dbReference>
<keyword evidence="8" id="KW-0067">ATP-binding</keyword>
<accession>A0AAD5U0K6</accession>
<dbReference type="PROSITE" id="PS50011">
    <property type="entry name" value="PROTEIN_KINASE_DOM"/>
    <property type="match status" value="1"/>
</dbReference>
<dbReference type="SUPFAM" id="SSF56112">
    <property type="entry name" value="Protein kinase-like (PK-like)"/>
    <property type="match status" value="1"/>
</dbReference>
<evidence type="ECO:0000313" key="14">
    <source>
        <dbReference type="EMBL" id="KAJ3220601.1"/>
    </source>
</evidence>
<evidence type="ECO:0000256" key="6">
    <source>
        <dbReference type="ARBA" id="ARBA00022801"/>
    </source>
</evidence>
<dbReference type="GO" id="GO:0006508">
    <property type="term" value="P:proteolysis"/>
    <property type="evidence" value="ECO:0007669"/>
    <property type="project" value="UniProtKB-KW"/>
</dbReference>
<reference evidence="14" key="1">
    <citation type="submission" date="2020-05" db="EMBL/GenBank/DDBJ databases">
        <title>Phylogenomic resolution of chytrid fungi.</title>
        <authorList>
            <person name="Stajich J.E."/>
            <person name="Amses K."/>
            <person name="Simmons R."/>
            <person name="Seto K."/>
            <person name="Myers J."/>
            <person name="Bonds A."/>
            <person name="Quandt C.A."/>
            <person name="Barry K."/>
            <person name="Liu P."/>
            <person name="Grigoriev I."/>
            <person name="Longcore J.E."/>
            <person name="James T.Y."/>
        </authorList>
    </citation>
    <scope>NUCLEOTIDE SEQUENCE</scope>
    <source>
        <strain evidence="14">JEL0476</strain>
    </source>
</reference>
<dbReference type="CDD" id="cd09601">
    <property type="entry name" value="M1_APN-Q_like"/>
    <property type="match status" value="4"/>
</dbReference>
<dbReference type="Gene3D" id="1.25.50.20">
    <property type="match status" value="4"/>
</dbReference>
<evidence type="ECO:0000256" key="4">
    <source>
        <dbReference type="ARBA" id="ARBA00022723"/>
    </source>
</evidence>
<keyword evidence="15" id="KW-1185">Reference proteome</keyword>
<keyword evidence="2" id="KW-0031">Aminopeptidase</keyword>
<dbReference type="GO" id="GO:0042277">
    <property type="term" value="F:peptide binding"/>
    <property type="evidence" value="ECO:0007669"/>
    <property type="project" value="TreeGrafter"/>
</dbReference>
<dbReference type="InterPro" id="IPR000719">
    <property type="entry name" value="Prot_kinase_dom"/>
</dbReference>
<gene>
    <name evidence="14" type="ORF">HK099_004154</name>
</gene>
<feature type="binding site" evidence="11">
    <location>
        <position position="3295"/>
    </location>
    <ligand>
        <name>Zn(2+)</name>
        <dbReference type="ChEBI" id="CHEBI:29105"/>
        <note>catalytic</note>
    </ligand>
</feature>
<comment type="similarity">
    <text evidence="1">Belongs to the peptidase M1 family.</text>
</comment>
<dbReference type="SUPFAM" id="SSF55486">
    <property type="entry name" value="Metalloproteases ('zincins'), catalytic domain"/>
    <property type="match status" value="4"/>
</dbReference>
<dbReference type="Gene3D" id="2.60.40.1730">
    <property type="entry name" value="tricorn interacting facor f3 domain"/>
    <property type="match status" value="4"/>
</dbReference>
<dbReference type="Proteomes" id="UP001211065">
    <property type="component" value="Unassembled WGS sequence"/>
</dbReference>
<feature type="domain" description="Protein kinase" evidence="13">
    <location>
        <begin position="35"/>
        <end position="292"/>
    </location>
</feature>
<dbReference type="Pfam" id="PF17900">
    <property type="entry name" value="Peptidase_M1_N"/>
    <property type="match status" value="4"/>
</dbReference>
<dbReference type="GO" id="GO:0070006">
    <property type="term" value="F:metalloaminopeptidase activity"/>
    <property type="evidence" value="ECO:0007669"/>
    <property type="project" value="TreeGrafter"/>
</dbReference>
<evidence type="ECO:0000256" key="1">
    <source>
        <dbReference type="ARBA" id="ARBA00010136"/>
    </source>
</evidence>
<comment type="caution">
    <text evidence="14">The sequence shown here is derived from an EMBL/GenBank/DDBJ whole genome shotgun (WGS) entry which is preliminary data.</text>
</comment>
<dbReference type="FunFam" id="2.60.40.1730:FF:000002">
    <property type="entry name" value="Aminopeptidase"/>
    <property type="match status" value="2"/>
</dbReference>
<dbReference type="PANTHER" id="PTHR11533">
    <property type="entry name" value="PROTEASE M1 ZINC METALLOPROTEASE"/>
    <property type="match status" value="1"/>
</dbReference>
<dbReference type="EMBL" id="JADGJW010000288">
    <property type="protein sequence ID" value="KAJ3220601.1"/>
    <property type="molecule type" value="Genomic_DNA"/>
</dbReference>
<keyword evidence="5" id="KW-0547">Nucleotide-binding</keyword>
<dbReference type="GO" id="GO:0043171">
    <property type="term" value="P:peptide catabolic process"/>
    <property type="evidence" value="ECO:0007669"/>
    <property type="project" value="TreeGrafter"/>
</dbReference>
<protein>
    <recommendedName>
        <fullName evidence="13">Protein kinase domain-containing protein</fullName>
    </recommendedName>
</protein>
<evidence type="ECO:0000256" key="10">
    <source>
        <dbReference type="PIRSR" id="PIRSR634016-1"/>
    </source>
</evidence>
<keyword evidence="6" id="KW-0378">Hydrolase</keyword>
<feature type="active site" description="Proton acceptor" evidence="10">
    <location>
        <position position="3273"/>
    </location>
</feature>
<evidence type="ECO:0000256" key="5">
    <source>
        <dbReference type="ARBA" id="ARBA00022741"/>
    </source>
</evidence>
<dbReference type="InterPro" id="IPR045357">
    <property type="entry name" value="Aminopeptidase_N-like_N"/>
</dbReference>
<dbReference type="Pfam" id="PF11838">
    <property type="entry name" value="ERAP1_C"/>
    <property type="match status" value="4"/>
</dbReference>
<evidence type="ECO:0000313" key="15">
    <source>
        <dbReference type="Proteomes" id="UP001211065"/>
    </source>
</evidence>
<evidence type="ECO:0000256" key="2">
    <source>
        <dbReference type="ARBA" id="ARBA00022438"/>
    </source>
</evidence>
<dbReference type="CDD" id="cd05117">
    <property type="entry name" value="STKc_CAMK"/>
    <property type="match status" value="1"/>
</dbReference>
<dbReference type="PANTHER" id="PTHR11533:SF174">
    <property type="entry name" value="PUROMYCIN-SENSITIVE AMINOPEPTIDASE-RELATED"/>
    <property type="match status" value="1"/>
</dbReference>
<organism evidence="14 15">
    <name type="scientific">Clydaea vesicula</name>
    <dbReference type="NCBI Taxonomy" id="447962"/>
    <lineage>
        <taxon>Eukaryota</taxon>
        <taxon>Fungi</taxon>
        <taxon>Fungi incertae sedis</taxon>
        <taxon>Chytridiomycota</taxon>
        <taxon>Chytridiomycota incertae sedis</taxon>
        <taxon>Chytridiomycetes</taxon>
        <taxon>Lobulomycetales</taxon>
        <taxon>Lobulomycetaceae</taxon>
        <taxon>Clydaea</taxon>
    </lineage>
</organism>
<dbReference type="Gene3D" id="1.10.390.10">
    <property type="entry name" value="Neutral Protease Domain 2"/>
    <property type="match status" value="4"/>
</dbReference>
<dbReference type="InterPro" id="IPR034016">
    <property type="entry name" value="M1_APN-typ"/>
</dbReference>
<dbReference type="Pfam" id="PF01433">
    <property type="entry name" value="Peptidase_M1"/>
    <property type="match status" value="4"/>
</dbReference>
<dbReference type="SMART" id="SM00220">
    <property type="entry name" value="S_TKc"/>
    <property type="match status" value="1"/>
</dbReference>
<keyword evidence="4 11" id="KW-0479">Metal-binding</keyword>
<dbReference type="FunFam" id="1.10.510.10:FF:000571">
    <property type="entry name" value="Maternal embryonic leucine zipper kinase"/>
    <property type="match status" value="1"/>
</dbReference>
<proteinExistence type="inferred from homology"/>
<dbReference type="Gene3D" id="2.60.40.1910">
    <property type="match status" value="4"/>
</dbReference>
<comment type="cofactor">
    <cofactor evidence="11">
        <name>Zn(2+)</name>
        <dbReference type="ChEBI" id="CHEBI:29105"/>
    </cofactor>
    <text evidence="11">Binds 1 zinc ion per subunit.</text>
</comment>
<dbReference type="PRINTS" id="PR00756">
    <property type="entry name" value="ALADIPTASE"/>
</dbReference>
<evidence type="ECO:0000256" key="8">
    <source>
        <dbReference type="ARBA" id="ARBA00022840"/>
    </source>
</evidence>
<dbReference type="InterPro" id="IPR027268">
    <property type="entry name" value="Peptidase_M4/M1_CTD_sf"/>
</dbReference>
<keyword evidence="9" id="KW-0482">Metalloprotease</keyword>
<dbReference type="FunFam" id="1.10.390.10:FF:000001">
    <property type="entry name" value="Aminopeptidase"/>
    <property type="match status" value="3"/>
</dbReference>
<dbReference type="SUPFAM" id="SSF63737">
    <property type="entry name" value="Leukotriene A4 hydrolase N-terminal domain"/>
    <property type="match status" value="4"/>
</dbReference>
<evidence type="ECO:0000259" key="13">
    <source>
        <dbReference type="PROSITE" id="PS50011"/>
    </source>
</evidence>
<dbReference type="GO" id="GO:0008270">
    <property type="term" value="F:zinc ion binding"/>
    <property type="evidence" value="ECO:0007669"/>
    <property type="project" value="InterPro"/>
</dbReference>
<dbReference type="Gene3D" id="1.10.510.10">
    <property type="entry name" value="Transferase(Phosphotransferase) domain 1"/>
    <property type="match status" value="1"/>
</dbReference>
<keyword evidence="7 11" id="KW-0862">Zinc</keyword>
<evidence type="ECO:0000256" key="11">
    <source>
        <dbReference type="PIRSR" id="PIRSR634016-3"/>
    </source>
</evidence>
<dbReference type="Pfam" id="PF00069">
    <property type="entry name" value="Pkinase"/>
    <property type="match status" value="1"/>
</dbReference>
<dbReference type="InterPro" id="IPR050344">
    <property type="entry name" value="Peptidase_M1_aminopeptidases"/>
</dbReference>
<feature type="binding site" evidence="11">
    <location>
        <position position="3276"/>
    </location>
    <ligand>
        <name>Zn(2+)</name>
        <dbReference type="ChEBI" id="CHEBI:29105"/>
        <note>catalytic</note>
    </ligand>
</feature>
<feature type="binding site" evidence="11">
    <location>
        <position position="3272"/>
    </location>
    <ligand>
        <name>Zn(2+)</name>
        <dbReference type="ChEBI" id="CHEBI:29105"/>
        <note>catalytic</note>
    </ligand>
</feature>
<dbReference type="Gene3D" id="3.30.200.20">
    <property type="entry name" value="Phosphorylase Kinase, domain 1"/>
    <property type="match status" value="1"/>
</dbReference>
<dbReference type="InterPro" id="IPR042097">
    <property type="entry name" value="Aminopeptidase_N-like_N_sf"/>
</dbReference>